<comment type="function">
    <text evidence="1">May be involved in transcriptional regulation.</text>
</comment>
<dbReference type="SUPFAM" id="SSF57667">
    <property type="entry name" value="beta-beta-alpha zinc fingers"/>
    <property type="match status" value="4"/>
</dbReference>
<reference evidence="16" key="1">
    <citation type="submission" date="2024-04" db="EMBL/GenBank/DDBJ databases">
        <title>Salinicola lusitanus LLJ914,a marine bacterium isolated from the Okinawa Trough.</title>
        <authorList>
            <person name="Li J."/>
        </authorList>
    </citation>
    <scope>NUCLEOTIDE SEQUENCE [LARGE SCALE GENOMIC DNA]</scope>
</reference>
<feature type="domain" description="C2H2-type" evidence="14">
    <location>
        <begin position="369"/>
        <end position="396"/>
    </location>
</feature>
<feature type="domain" description="C2H2-type" evidence="14">
    <location>
        <begin position="198"/>
        <end position="225"/>
    </location>
</feature>
<dbReference type="InterPro" id="IPR036236">
    <property type="entry name" value="Znf_C2H2_sf"/>
</dbReference>
<evidence type="ECO:0000256" key="12">
    <source>
        <dbReference type="PROSITE-ProRule" id="PRU00042"/>
    </source>
</evidence>
<evidence type="ECO:0000256" key="3">
    <source>
        <dbReference type="ARBA" id="ARBA00006991"/>
    </source>
</evidence>
<dbReference type="AlphaFoldDB" id="A0AAW0P4Z3"/>
<dbReference type="PANTHER" id="PTHR46105:SF5">
    <property type="entry name" value="ZINC FINGER AND BTB DOMAIN-CONTAINING PROTEIN 44 ISOFORM X1"/>
    <property type="match status" value="1"/>
</dbReference>
<comment type="similarity">
    <text evidence="3">Belongs to the krueppel C2H2-type zinc-finger protein family.</text>
</comment>
<evidence type="ECO:0000256" key="6">
    <source>
        <dbReference type="ARBA" id="ARBA00022771"/>
    </source>
</evidence>
<name>A0AAW0P4Z3_9GOBI</name>
<dbReference type="PANTHER" id="PTHR46105">
    <property type="entry name" value="AGAP004733-PA"/>
    <property type="match status" value="1"/>
</dbReference>
<keyword evidence="11" id="KW-0539">Nucleus</keyword>
<keyword evidence="9" id="KW-0238">DNA-binding</keyword>
<feature type="compositionally biased region" description="Basic and acidic residues" evidence="13">
    <location>
        <begin position="33"/>
        <end position="48"/>
    </location>
</feature>
<gene>
    <name evidence="15" type="ORF">WMY93_012912</name>
</gene>
<dbReference type="InterPro" id="IPR013087">
    <property type="entry name" value="Znf_C2H2_type"/>
</dbReference>
<organism evidence="15 16">
    <name type="scientific">Mugilogobius chulae</name>
    <name type="common">yellowstripe goby</name>
    <dbReference type="NCBI Taxonomy" id="88201"/>
    <lineage>
        <taxon>Eukaryota</taxon>
        <taxon>Metazoa</taxon>
        <taxon>Chordata</taxon>
        <taxon>Craniata</taxon>
        <taxon>Vertebrata</taxon>
        <taxon>Euteleostomi</taxon>
        <taxon>Actinopterygii</taxon>
        <taxon>Neopterygii</taxon>
        <taxon>Teleostei</taxon>
        <taxon>Neoteleostei</taxon>
        <taxon>Acanthomorphata</taxon>
        <taxon>Gobiaria</taxon>
        <taxon>Gobiiformes</taxon>
        <taxon>Gobioidei</taxon>
        <taxon>Gobiidae</taxon>
        <taxon>Gobionellinae</taxon>
        <taxon>Mugilogobius</taxon>
    </lineage>
</organism>
<dbReference type="GO" id="GO:0008270">
    <property type="term" value="F:zinc ion binding"/>
    <property type="evidence" value="ECO:0007669"/>
    <property type="project" value="UniProtKB-KW"/>
</dbReference>
<sequence length="406" mass="45470">MSKNLTVLRALVTERLCAAAEEIVQLFASSVERHEGHEDPAGEEDNRTRAAGQTEEAAAERSRADVGVQTEFLFDGEIESSAQIFAKTDPNLCLKQEPEEAKELLPFCVKTVKSNHVEELLSVRHQRTKTQRNLKVEFGESSLSSDYKMDGQSNAFAVMDSNLTLDPLYPQELYFTDVANSAQTSDKILKTELDTNQHKCSQCGKVYLHRPSLCRHLLTHKEQKPFKCSVCQKGFSQKPHLTLHMRVHTGEKPFSCPFCDKTFSNSSNASQHLRVHTGHKFFTCSVCNAQFRGAKTLRDHMTLHARDGPFSCSGKDGVEEPCRCSVCGAEFGDDKTLGDHMTLHGKDGPFSCSEQDSVDLKTHSGQKPYRCSVCDRGFSQKQSLTKHLKLHSKKEVPEHLQHVLQS</sequence>
<evidence type="ECO:0000256" key="10">
    <source>
        <dbReference type="ARBA" id="ARBA00023163"/>
    </source>
</evidence>
<keyword evidence="16" id="KW-1185">Reference proteome</keyword>
<feature type="region of interest" description="Disordered" evidence="13">
    <location>
        <begin position="33"/>
        <end position="62"/>
    </location>
</feature>
<dbReference type="Pfam" id="PF00096">
    <property type="entry name" value="zf-C2H2"/>
    <property type="match status" value="3"/>
</dbReference>
<evidence type="ECO:0000256" key="9">
    <source>
        <dbReference type="ARBA" id="ARBA00023125"/>
    </source>
</evidence>
<dbReference type="EMBL" id="JBBPFD010000009">
    <property type="protein sequence ID" value="KAK7912701.1"/>
    <property type="molecule type" value="Genomic_DNA"/>
</dbReference>
<keyword evidence="6 12" id="KW-0863">Zinc-finger</keyword>
<feature type="domain" description="C2H2-type" evidence="14">
    <location>
        <begin position="254"/>
        <end position="281"/>
    </location>
</feature>
<dbReference type="GO" id="GO:0000981">
    <property type="term" value="F:DNA-binding transcription factor activity, RNA polymerase II-specific"/>
    <property type="evidence" value="ECO:0007669"/>
    <property type="project" value="TreeGrafter"/>
</dbReference>
<accession>A0AAW0P4Z3</accession>
<keyword evidence="4" id="KW-0479">Metal-binding</keyword>
<evidence type="ECO:0000259" key="14">
    <source>
        <dbReference type="PROSITE" id="PS50157"/>
    </source>
</evidence>
<dbReference type="Proteomes" id="UP001460270">
    <property type="component" value="Unassembled WGS sequence"/>
</dbReference>
<keyword evidence="8" id="KW-0805">Transcription regulation</keyword>
<evidence type="ECO:0000256" key="7">
    <source>
        <dbReference type="ARBA" id="ARBA00022833"/>
    </source>
</evidence>
<comment type="subcellular location">
    <subcellularLocation>
        <location evidence="2">Nucleus</location>
    </subcellularLocation>
</comment>
<keyword evidence="7" id="KW-0862">Zinc</keyword>
<dbReference type="Pfam" id="PF12874">
    <property type="entry name" value="zf-met"/>
    <property type="match status" value="1"/>
</dbReference>
<protein>
    <recommendedName>
        <fullName evidence="14">C2H2-type domain-containing protein</fullName>
    </recommendedName>
</protein>
<feature type="domain" description="C2H2-type" evidence="14">
    <location>
        <begin position="282"/>
        <end position="309"/>
    </location>
</feature>
<feature type="domain" description="C2H2-type" evidence="14">
    <location>
        <begin position="226"/>
        <end position="253"/>
    </location>
</feature>
<evidence type="ECO:0000256" key="11">
    <source>
        <dbReference type="ARBA" id="ARBA00023242"/>
    </source>
</evidence>
<feature type="domain" description="C2H2-type" evidence="14">
    <location>
        <begin position="322"/>
        <end position="349"/>
    </location>
</feature>
<dbReference type="SMART" id="SM00355">
    <property type="entry name" value="ZnF_C2H2"/>
    <property type="match status" value="6"/>
</dbReference>
<evidence type="ECO:0000256" key="8">
    <source>
        <dbReference type="ARBA" id="ARBA00023015"/>
    </source>
</evidence>
<comment type="caution">
    <text evidence="15">The sequence shown here is derived from an EMBL/GenBank/DDBJ whole genome shotgun (WGS) entry which is preliminary data.</text>
</comment>
<dbReference type="GO" id="GO:0045892">
    <property type="term" value="P:negative regulation of DNA-templated transcription"/>
    <property type="evidence" value="ECO:0007669"/>
    <property type="project" value="UniProtKB-ARBA"/>
</dbReference>
<dbReference type="FunFam" id="3.30.160.60:FF:000709">
    <property type="entry name" value="GDNF-inducible zinc finger protein 1"/>
    <property type="match status" value="2"/>
</dbReference>
<evidence type="ECO:0000256" key="1">
    <source>
        <dbReference type="ARBA" id="ARBA00003767"/>
    </source>
</evidence>
<keyword evidence="5" id="KW-0677">Repeat</keyword>
<dbReference type="GO" id="GO:0000978">
    <property type="term" value="F:RNA polymerase II cis-regulatory region sequence-specific DNA binding"/>
    <property type="evidence" value="ECO:0007669"/>
    <property type="project" value="TreeGrafter"/>
</dbReference>
<evidence type="ECO:0000256" key="5">
    <source>
        <dbReference type="ARBA" id="ARBA00022737"/>
    </source>
</evidence>
<keyword evidence="10" id="KW-0804">Transcription</keyword>
<dbReference type="PROSITE" id="PS50157">
    <property type="entry name" value="ZINC_FINGER_C2H2_2"/>
    <property type="match status" value="6"/>
</dbReference>
<dbReference type="InterPro" id="IPR050457">
    <property type="entry name" value="ZnFinger_BTB_dom_contain"/>
</dbReference>
<evidence type="ECO:0000313" key="16">
    <source>
        <dbReference type="Proteomes" id="UP001460270"/>
    </source>
</evidence>
<evidence type="ECO:0000256" key="4">
    <source>
        <dbReference type="ARBA" id="ARBA00022723"/>
    </source>
</evidence>
<evidence type="ECO:0000256" key="2">
    <source>
        <dbReference type="ARBA" id="ARBA00004123"/>
    </source>
</evidence>
<dbReference type="PROSITE" id="PS00028">
    <property type="entry name" value="ZINC_FINGER_C2H2_1"/>
    <property type="match status" value="6"/>
</dbReference>
<evidence type="ECO:0000313" key="15">
    <source>
        <dbReference type="EMBL" id="KAK7912701.1"/>
    </source>
</evidence>
<dbReference type="GO" id="GO:0005634">
    <property type="term" value="C:nucleus"/>
    <property type="evidence" value="ECO:0007669"/>
    <property type="project" value="UniProtKB-SubCell"/>
</dbReference>
<dbReference type="FunFam" id="3.30.160.60:FF:000585">
    <property type="entry name" value="zinc finger protein 784"/>
    <property type="match status" value="1"/>
</dbReference>
<proteinExistence type="inferred from homology"/>
<dbReference type="Gene3D" id="3.30.160.60">
    <property type="entry name" value="Classic Zinc Finger"/>
    <property type="match status" value="6"/>
</dbReference>
<evidence type="ECO:0000256" key="13">
    <source>
        <dbReference type="SAM" id="MobiDB-lite"/>
    </source>
</evidence>